<dbReference type="Proteomes" id="UP000195569">
    <property type="component" value="Unassembled WGS sequence"/>
</dbReference>
<proteinExistence type="predicted"/>
<comment type="caution">
    <text evidence="1">The sequence shown here is derived from an EMBL/GenBank/DDBJ whole genome shotgun (WGS) entry which is preliminary data.</text>
</comment>
<organism evidence="1 2">
    <name type="scientific">Paraburkholderia piptadeniae</name>
    <dbReference type="NCBI Taxonomy" id="1701573"/>
    <lineage>
        <taxon>Bacteria</taxon>
        <taxon>Pseudomonadati</taxon>
        <taxon>Pseudomonadota</taxon>
        <taxon>Betaproteobacteria</taxon>
        <taxon>Burkholderiales</taxon>
        <taxon>Burkholderiaceae</taxon>
        <taxon>Paraburkholderia</taxon>
    </lineage>
</organism>
<reference evidence="1" key="1">
    <citation type="submission" date="2016-12" db="EMBL/GenBank/DDBJ databases">
        <authorList>
            <person name="Moulin L."/>
        </authorList>
    </citation>
    <scope>NUCLEOTIDE SEQUENCE [LARGE SCALE GENOMIC DNA]</scope>
    <source>
        <strain evidence="1">STM 7183</strain>
    </source>
</reference>
<evidence type="ECO:0000313" key="2">
    <source>
        <dbReference type="Proteomes" id="UP000195569"/>
    </source>
</evidence>
<gene>
    <name evidence="1" type="ORF">BN2476_320180</name>
</gene>
<sequence length="57" mass="6390">MLVGTDITKAFSAIFILYFSIGYTSHSALRNEIFHPATAVLVPRSTIFYEAKKFFAS</sequence>
<protein>
    <submittedName>
        <fullName evidence="1">Uncharacterized protein</fullName>
    </submittedName>
</protein>
<dbReference type="EMBL" id="CYGY02000032">
    <property type="protein sequence ID" value="SIT42555.1"/>
    <property type="molecule type" value="Genomic_DNA"/>
</dbReference>
<evidence type="ECO:0000313" key="1">
    <source>
        <dbReference type="EMBL" id="SIT42555.1"/>
    </source>
</evidence>
<keyword evidence="2" id="KW-1185">Reference proteome</keyword>
<accession>A0A1N7S564</accession>
<dbReference type="AlphaFoldDB" id="A0A1N7S564"/>
<name>A0A1N7S564_9BURK</name>